<reference evidence="3" key="1">
    <citation type="journal article" date="2019" name="Int. J. Syst. Evol. Microbiol.">
        <title>The Global Catalogue of Microorganisms (GCM) 10K type strain sequencing project: providing services to taxonomists for standard genome sequencing and annotation.</title>
        <authorList>
            <consortium name="The Broad Institute Genomics Platform"/>
            <consortium name="The Broad Institute Genome Sequencing Center for Infectious Disease"/>
            <person name="Wu L."/>
            <person name="Ma J."/>
        </authorList>
    </citation>
    <scope>NUCLEOTIDE SEQUENCE [LARGE SCALE GENOMIC DNA]</scope>
    <source>
        <strain evidence="3">CCUG 64793</strain>
    </source>
</reference>
<accession>A0ABW3NRP5</accession>
<evidence type="ECO:0000256" key="1">
    <source>
        <dbReference type="SAM" id="SignalP"/>
    </source>
</evidence>
<sequence>MKKLFTLFIILAATATYAQSSEEEKSAKKLVDDFFVALHAQDTLALRNLADPGIKLQSIFTNKEGETKLITETYGKFLESLAKIPDTISFKEELHDYEILVNGKMANVLTPYTLYVNEKISHCGVNSFQLYKEDKDWKLIYLVDTRELTGCE</sequence>
<dbReference type="EMBL" id="JBHTLI010000002">
    <property type="protein sequence ID" value="MFD1096403.1"/>
    <property type="molecule type" value="Genomic_DNA"/>
</dbReference>
<dbReference type="InterPro" id="IPR032710">
    <property type="entry name" value="NTF2-like_dom_sf"/>
</dbReference>
<evidence type="ECO:0000313" key="3">
    <source>
        <dbReference type="Proteomes" id="UP001597131"/>
    </source>
</evidence>
<dbReference type="Proteomes" id="UP001597131">
    <property type="component" value="Unassembled WGS sequence"/>
</dbReference>
<gene>
    <name evidence="2" type="ORF">ACFQ3Q_11625</name>
</gene>
<organism evidence="2 3">
    <name type="scientific">Salegentibacter chungangensis</name>
    <dbReference type="NCBI Taxonomy" id="1335724"/>
    <lineage>
        <taxon>Bacteria</taxon>
        <taxon>Pseudomonadati</taxon>
        <taxon>Bacteroidota</taxon>
        <taxon>Flavobacteriia</taxon>
        <taxon>Flavobacteriales</taxon>
        <taxon>Flavobacteriaceae</taxon>
        <taxon>Salegentibacter</taxon>
    </lineage>
</organism>
<proteinExistence type="predicted"/>
<dbReference type="Gene3D" id="3.10.450.50">
    <property type="match status" value="1"/>
</dbReference>
<name>A0ABW3NRP5_9FLAO</name>
<protein>
    <submittedName>
        <fullName evidence="2">Nuclear transport factor 2 family protein</fullName>
    </submittedName>
</protein>
<dbReference type="RefSeq" id="WP_380746012.1">
    <property type="nucleotide sequence ID" value="NZ_JBHTLI010000002.1"/>
</dbReference>
<keyword evidence="3" id="KW-1185">Reference proteome</keyword>
<feature type="chain" id="PRO_5047383453" evidence="1">
    <location>
        <begin position="19"/>
        <end position="152"/>
    </location>
</feature>
<feature type="signal peptide" evidence="1">
    <location>
        <begin position="1"/>
        <end position="18"/>
    </location>
</feature>
<evidence type="ECO:0000313" key="2">
    <source>
        <dbReference type="EMBL" id="MFD1096403.1"/>
    </source>
</evidence>
<comment type="caution">
    <text evidence="2">The sequence shown here is derived from an EMBL/GenBank/DDBJ whole genome shotgun (WGS) entry which is preliminary data.</text>
</comment>
<keyword evidence="1" id="KW-0732">Signal</keyword>
<dbReference type="SUPFAM" id="SSF54427">
    <property type="entry name" value="NTF2-like"/>
    <property type="match status" value="1"/>
</dbReference>